<proteinExistence type="inferred from homology"/>
<dbReference type="InterPro" id="IPR000445">
    <property type="entry name" value="HhH_motif"/>
</dbReference>
<evidence type="ECO:0000256" key="6">
    <source>
        <dbReference type="ARBA" id="ARBA00022023"/>
    </source>
</evidence>
<dbReference type="Gene3D" id="1.10.1670.10">
    <property type="entry name" value="Helix-hairpin-Helix base-excision DNA repair enzymes (C-terminal)"/>
    <property type="match status" value="1"/>
</dbReference>
<protein>
    <recommendedName>
        <fullName evidence="6">Adenine DNA glycosylase</fullName>
        <ecNumber evidence="5">3.2.2.31</ecNumber>
    </recommendedName>
</protein>
<keyword evidence="9" id="KW-0378">Hydrolase</keyword>
<dbReference type="PROSITE" id="PS01155">
    <property type="entry name" value="ENDONUCLEASE_III_2"/>
    <property type="match status" value="1"/>
</dbReference>
<dbReference type="PANTHER" id="PTHR42944">
    <property type="entry name" value="ADENINE DNA GLYCOSYLASE"/>
    <property type="match status" value="1"/>
</dbReference>
<keyword evidence="10" id="KW-0408">Iron</keyword>
<dbReference type="Gene3D" id="1.10.340.30">
    <property type="entry name" value="Hypothetical protein, domain 2"/>
    <property type="match status" value="1"/>
</dbReference>
<keyword evidence="7" id="KW-0479">Metal-binding</keyword>
<dbReference type="InterPro" id="IPR003265">
    <property type="entry name" value="HhH-GPD_domain"/>
</dbReference>
<evidence type="ECO:0000256" key="2">
    <source>
        <dbReference type="ARBA" id="ARBA00001966"/>
    </source>
</evidence>
<dbReference type="InterPro" id="IPR004036">
    <property type="entry name" value="Endonuclease-III-like_CS2"/>
</dbReference>
<comment type="cofactor">
    <cofactor evidence="2">
        <name>[4Fe-4S] cluster</name>
        <dbReference type="ChEBI" id="CHEBI:49883"/>
    </cofactor>
</comment>
<dbReference type="AlphaFoldDB" id="A0A7C9NYT5"/>
<keyword evidence="13" id="KW-0326">Glycosidase</keyword>
<keyword evidence="11" id="KW-0411">Iron-sulfur</keyword>
<keyword evidence="12" id="KW-0234">DNA repair</keyword>
<name>A0A7C9NYT5_9BACT</name>
<dbReference type="GO" id="GO:0046872">
    <property type="term" value="F:metal ion binding"/>
    <property type="evidence" value="ECO:0007669"/>
    <property type="project" value="UniProtKB-KW"/>
</dbReference>
<reference evidence="15" key="1">
    <citation type="submission" date="2018-08" db="EMBL/GenBank/DDBJ databases">
        <title>Murine metabolic-syndrome-specific gut microbial biobank.</title>
        <authorList>
            <person name="Liu C."/>
        </authorList>
    </citation>
    <scope>NUCLEOTIDE SEQUENCE [LARGE SCALE GENOMIC DNA]</scope>
    <source>
        <strain evidence="15">Z82</strain>
    </source>
</reference>
<dbReference type="InterPro" id="IPR044298">
    <property type="entry name" value="MIG/MutY"/>
</dbReference>
<comment type="similarity">
    <text evidence="4">Belongs to the Nth/MutY family.</text>
</comment>
<dbReference type="GO" id="GO:0034039">
    <property type="term" value="F:8-oxo-7,8-dihydroguanine DNA N-glycosylase activity"/>
    <property type="evidence" value="ECO:0007669"/>
    <property type="project" value="TreeGrafter"/>
</dbReference>
<evidence type="ECO:0000256" key="12">
    <source>
        <dbReference type="ARBA" id="ARBA00023204"/>
    </source>
</evidence>
<dbReference type="GO" id="GO:0006284">
    <property type="term" value="P:base-excision repair"/>
    <property type="evidence" value="ECO:0007669"/>
    <property type="project" value="InterPro"/>
</dbReference>
<dbReference type="GO" id="GO:0000701">
    <property type="term" value="F:purine-specific mismatch base pair DNA N-glycosylase activity"/>
    <property type="evidence" value="ECO:0007669"/>
    <property type="project" value="UniProtKB-EC"/>
</dbReference>
<evidence type="ECO:0000313" key="15">
    <source>
        <dbReference type="EMBL" id="NBI33890.1"/>
    </source>
</evidence>
<dbReference type="GO" id="GO:0032357">
    <property type="term" value="F:oxidized purine DNA binding"/>
    <property type="evidence" value="ECO:0007669"/>
    <property type="project" value="TreeGrafter"/>
</dbReference>
<gene>
    <name evidence="15" type="ORF">D1639_02330</name>
</gene>
<comment type="catalytic activity">
    <reaction evidence="1">
        <text>Hydrolyzes free adenine bases from 7,8-dihydro-8-oxoguanine:adenine mismatched double-stranded DNA, leaving an apurinic site.</text>
        <dbReference type="EC" id="3.2.2.31"/>
    </reaction>
</comment>
<feature type="domain" description="HhH-GPD" evidence="14">
    <location>
        <begin position="56"/>
        <end position="204"/>
    </location>
</feature>
<evidence type="ECO:0000256" key="3">
    <source>
        <dbReference type="ARBA" id="ARBA00002933"/>
    </source>
</evidence>
<comment type="caution">
    <text evidence="15">The sequence shown here is derived from an EMBL/GenBank/DDBJ whole genome shotgun (WGS) entry which is preliminary data.</text>
</comment>
<dbReference type="InterPro" id="IPR023170">
    <property type="entry name" value="HhH_base_excis_C"/>
</dbReference>
<evidence type="ECO:0000256" key="13">
    <source>
        <dbReference type="ARBA" id="ARBA00023295"/>
    </source>
</evidence>
<dbReference type="CDD" id="cd00056">
    <property type="entry name" value="ENDO3c"/>
    <property type="match status" value="1"/>
</dbReference>
<dbReference type="SMART" id="SM00478">
    <property type="entry name" value="ENDO3c"/>
    <property type="match status" value="1"/>
</dbReference>
<dbReference type="GO" id="GO:0051536">
    <property type="term" value="F:iron-sulfur cluster binding"/>
    <property type="evidence" value="ECO:0007669"/>
    <property type="project" value="UniProtKB-KW"/>
</dbReference>
<organism evidence="15">
    <name type="scientific">Muribaculaceae bacterium Z82</name>
    <dbReference type="NCBI Taxonomy" id="2304548"/>
    <lineage>
        <taxon>Bacteria</taxon>
        <taxon>Pseudomonadati</taxon>
        <taxon>Bacteroidota</taxon>
        <taxon>Bacteroidia</taxon>
        <taxon>Bacteroidales</taxon>
        <taxon>Muribaculaceae</taxon>
    </lineage>
</organism>
<dbReference type="GO" id="GO:0006298">
    <property type="term" value="P:mismatch repair"/>
    <property type="evidence" value="ECO:0007669"/>
    <property type="project" value="TreeGrafter"/>
</dbReference>
<dbReference type="InterPro" id="IPR011257">
    <property type="entry name" value="DNA_glycosylase"/>
</dbReference>
<sequence>MKQKAAAGGPADETWDAAVAKDAFVEKVLLLGGAARRVLPWRWIDDAYGVLVSEVMLQQTQVARVDGRWQRFMARFPTADALAATSVADVLDEWQGLGYNRRALNLKRAAEACARDLGGRVPESYEELLALPGVGPATAAGVVAFAYDKPAVYLETNVRTVFLHELFPDEEGVRDDRIRPLVAASCPSAGVREWYYALLDYGAQLKSQVGNASRRSAHYVRQSSFEGSRRQKRAFLVREVLADPTAEASAAKGLLDDFERARGRDAVTDDEFWSIVGELAAEGFFAGSSAELWKRG</sequence>
<dbReference type="EC" id="3.2.2.31" evidence="5"/>
<evidence type="ECO:0000256" key="7">
    <source>
        <dbReference type="ARBA" id="ARBA00022723"/>
    </source>
</evidence>
<dbReference type="EMBL" id="QWKH01000008">
    <property type="protein sequence ID" value="NBI33890.1"/>
    <property type="molecule type" value="Genomic_DNA"/>
</dbReference>
<evidence type="ECO:0000256" key="11">
    <source>
        <dbReference type="ARBA" id="ARBA00023014"/>
    </source>
</evidence>
<accession>A0A7C9NYT5</accession>
<comment type="function">
    <text evidence="3">Adenine glycosylase active on G-A mispairs. MutY also corrects error-prone DNA synthesis past GO lesions which are due to the oxidatively damaged form of guanine: 7,8-dihydro-8-oxoguanine (8-oxo-dGTP).</text>
</comment>
<evidence type="ECO:0000256" key="5">
    <source>
        <dbReference type="ARBA" id="ARBA00012045"/>
    </source>
</evidence>
<dbReference type="Pfam" id="PF00730">
    <property type="entry name" value="HhH-GPD"/>
    <property type="match status" value="1"/>
</dbReference>
<dbReference type="PANTHER" id="PTHR42944:SF1">
    <property type="entry name" value="ADENINE DNA GLYCOSYLASE"/>
    <property type="match status" value="1"/>
</dbReference>
<dbReference type="Pfam" id="PF00633">
    <property type="entry name" value="HHH"/>
    <property type="match status" value="1"/>
</dbReference>
<evidence type="ECO:0000256" key="1">
    <source>
        <dbReference type="ARBA" id="ARBA00000843"/>
    </source>
</evidence>
<dbReference type="GO" id="GO:0035485">
    <property type="term" value="F:adenine/guanine mispair binding"/>
    <property type="evidence" value="ECO:0007669"/>
    <property type="project" value="TreeGrafter"/>
</dbReference>
<evidence type="ECO:0000256" key="9">
    <source>
        <dbReference type="ARBA" id="ARBA00022801"/>
    </source>
</evidence>
<evidence type="ECO:0000256" key="4">
    <source>
        <dbReference type="ARBA" id="ARBA00008343"/>
    </source>
</evidence>
<evidence type="ECO:0000259" key="14">
    <source>
        <dbReference type="SMART" id="SM00478"/>
    </source>
</evidence>
<dbReference type="SUPFAM" id="SSF48150">
    <property type="entry name" value="DNA-glycosylase"/>
    <property type="match status" value="1"/>
</dbReference>
<evidence type="ECO:0000256" key="8">
    <source>
        <dbReference type="ARBA" id="ARBA00022763"/>
    </source>
</evidence>
<keyword evidence="8" id="KW-0227">DNA damage</keyword>
<evidence type="ECO:0000256" key="10">
    <source>
        <dbReference type="ARBA" id="ARBA00023004"/>
    </source>
</evidence>